<evidence type="ECO:0000313" key="2">
    <source>
        <dbReference type="Proteomes" id="UP001172681"/>
    </source>
</evidence>
<organism evidence="1 2">
    <name type="scientific">Knufia peltigerae</name>
    <dbReference type="NCBI Taxonomy" id="1002370"/>
    <lineage>
        <taxon>Eukaryota</taxon>
        <taxon>Fungi</taxon>
        <taxon>Dikarya</taxon>
        <taxon>Ascomycota</taxon>
        <taxon>Pezizomycotina</taxon>
        <taxon>Eurotiomycetes</taxon>
        <taxon>Chaetothyriomycetidae</taxon>
        <taxon>Chaetothyriales</taxon>
        <taxon>Trichomeriaceae</taxon>
        <taxon>Knufia</taxon>
    </lineage>
</organism>
<gene>
    <name evidence="1" type="ORF">H2204_015495</name>
</gene>
<dbReference type="EMBL" id="JAPDRN010000252">
    <property type="protein sequence ID" value="KAJ9610082.1"/>
    <property type="molecule type" value="Genomic_DNA"/>
</dbReference>
<accession>A0AA39CJ18</accession>
<evidence type="ECO:0000313" key="1">
    <source>
        <dbReference type="EMBL" id="KAJ9610082.1"/>
    </source>
</evidence>
<reference evidence="1" key="1">
    <citation type="submission" date="2022-10" db="EMBL/GenBank/DDBJ databases">
        <title>Culturing micro-colonial fungi from biological soil crusts in the Mojave desert and describing Neophaeococcomyces mojavensis, and introducing the new genera and species Taxawa tesnikishii.</title>
        <authorList>
            <person name="Kurbessoian T."/>
            <person name="Stajich J.E."/>
        </authorList>
    </citation>
    <scope>NUCLEOTIDE SEQUENCE</scope>
    <source>
        <strain evidence="1">TK_35</strain>
    </source>
</reference>
<name>A0AA39CJ18_9EURO</name>
<protein>
    <submittedName>
        <fullName evidence="1">Uncharacterized protein</fullName>
    </submittedName>
</protein>
<dbReference type="Proteomes" id="UP001172681">
    <property type="component" value="Unassembled WGS sequence"/>
</dbReference>
<dbReference type="AlphaFoldDB" id="A0AA39CJ18"/>
<comment type="caution">
    <text evidence="1">The sequence shown here is derived from an EMBL/GenBank/DDBJ whole genome shotgun (WGS) entry which is preliminary data.</text>
</comment>
<proteinExistence type="predicted"/>
<sequence>MNLFKVLTTFFYTPKYLLSCDDTEISACPISDKDLNSMINAFTIEQQRVLFALRCQFNSVPPPRDYNSLVKFVFGYASQEEKDKCTNGIAQSLWYLLKPEYSVATLLINHTDVGIKKMYDVEEENKARRAEVDRLVAQIDDIMSACQQSIQVQANNDQKSGTVFYASMKLLNRQPTSQSTVEWIASDGYEFALACFSDDRSLKGSLVRHWLGVEKSGADVDLCIRELKNGNSQTDIRLRLAIFATIWHRARVMNSDQGLGQPAADDIFGLCEDFLVLHEEFSTIPEHLLLRLYQYHDSYSAGATRITTSFQGL</sequence>
<keyword evidence="2" id="KW-1185">Reference proteome</keyword>